<reference evidence="1" key="1">
    <citation type="journal article" date="2019" name="bioRxiv">
        <title>The Genome of the Zebra Mussel, Dreissena polymorpha: A Resource for Invasive Species Research.</title>
        <authorList>
            <person name="McCartney M.A."/>
            <person name="Auch B."/>
            <person name="Kono T."/>
            <person name="Mallez S."/>
            <person name="Zhang Y."/>
            <person name="Obille A."/>
            <person name="Becker A."/>
            <person name="Abrahante J.E."/>
            <person name="Garbe J."/>
            <person name="Badalamenti J.P."/>
            <person name="Herman A."/>
            <person name="Mangelson H."/>
            <person name="Liachko I."/>
            <person name="Sullivan S."/>
            <person name="Sone E.D."/>
            <person name="Koren S."/>
            <person name="Silverstein K.A.T."/>
            <person name="Beckman K.B."/>
            <person name="Gohl D.M."/>
        </authorList>
    </citation>
    <scope>NUCLEOTIDE SEQUENCE</scope>
    <source>
        <strain evidence="1">Duluth1</strain>
        <tissue evidence="1">Whole animal</tissue>
    </source>
</reference>
<dbReference type="EMBL" id="JAIWYP010000008">
    <property type="protein sequence ID" value="KAH3783087.1"/>
    <property type="molecule type" value="Genomic_DNA"/>
</dbReference>
<evidence type="ECO:0000313" key="3">
    <source>
        <dbReference type="Proteomes" id="UP000828390"/>
    </source>
</evidence>
<reference evidence="1" key="2">
    <citation type="submission" date="2020-11" db="EMBL/GenBank/DDBJ databases">
        <authorList>
            <person name="McCartney M.A."/>
            <person name="Auch B."/>
            <person name="Kono T."/>
            <person name="Mallez S."/>
            <person name="Becker A."/>
            <person name="Gohl D.M."/>
            <person name="Silverstein K.A.T."/>
            <person name="Koren S."/>
            <person name="Bechman K.B."/>
            <person name="Herman A."/>
            <person name="Abrahante J.E."/>
            <person name="Garbe J."/>
        </authorList>
    </citation>
    <scope>NUCLEOTIDE SEQUENCE</scope>
    <source>
        <strain evidence="1">Duluth1</strain>
        <tissue evidence="1">Whole animal</tissue>
    </source>
</reference>
<dbReference type="EMBL" id="JAIWYP010000004">
    <property type="protein sequence ID" value="KAH3832351.1"/>
    <property type="molecule type" value="Genomic_DNA"/>
</dbReference>
<accession>A0A9D4EMN9</accession>
<sequence length="65" mass="6724">MARVELFGSRCRSVRAGGASFPVVCKVNHVKASVIVLSPIKVAAKPLHVVTPGPIQIDANAGTCV</sequence>
<proteinExistence type="predicted"/>
<organism evidence="1 3">
    <name type="scientific">Dreissena polymorpha</name>
    <name type="common">Zebra mussel</name>
    <name type="synonym">Mytilus polymorpha</name>
    <dbReference type="NCBI Taxonomy" id="45954"/>
    <lineage>
        <taxon>Eukaryota</taxon>
        <taxon>Metazoa</taxon>
        <taxon>Spiralia</taxon>
        <taxon>Lophotrochozoa</taxon>
        <taxon>Mollusca</taxon>
        <taxon>Bivalvia</taxon>
        <taxon>Autobranchia</taxon>
        <taxon>Heteroconchia</taxon>
        <taxon>Euheterodonta</taxon>
        <taxon>Imparidentia</taxon>
        <taxon>Neoheterodontei</taxon>
        <taxon>Myida</taxon>
        <taxon>Dreissenoidea</taxon>
        <taxon>Dreissenidae</taxon>
        <taxon>Dreissena</taxon>
    </lineage>
</organism>
<evidence type="ECO:0000313" key="1">
    <source>
        <dbReference type="EMBL" id="KAH3783087.1"/>
    </source>
</evidence>
<evidence type="ECO:0000313" key="2">
    <source>
        <dbReference type="EMBL" id="KAH3832351.1"/>
    </source>
</evidence>
<dbReference type="Proteomes" id="UP000828390">
    <property type="component" value="Unassembled WGS sequence"/>
</dbReference>
<gene>
    <name evidence="2" type="ORF">DPMN_105636</name>
    <name evidence="1" type="ORF">DPMN_161015</name>
</gene>
<dbReference type="AlphaFoldDB" id="A0A9D4EMN9"/>
<keyword evidence="3" id="KW-1185">Reference proteome</keyword>
<name>A0A9D4EMN9_DREPO</name>
<comment type="caution">
    <text evidence="1">The sequence shown here is derived from an EMBL/GenBank/DDBJ whole genome shotgun (WGS) entry which is preliminary data.</text>
</comment>
<protein>
    <submittedName>
        <fullName evidence="1">Uncharacterized protein</fullName>
    </submittedName>
</protein>